<keyword evidence="1" id="KW-0732">Signal</keyword>
<evidence type="ECO:0000313" key="2">
    <source>
        <dbReference type="EMBL" id="KAF9781784.1"/>
    </source>
</evidence>
<comment type="caution">
    <text evidence="2">The sequence shown here is derived from an EMBL/GenBank/DDBJ whole genome shotgun (WGS) entry which is preliminary data.</text>
</comment>
<dbReference type="EMBL" id="WIUZ02000013">
    <property type="protein sequence ID" value="KAF9781784.1"/>
    <property type="molecule type" value="Genomic_DNA"/>
</dbReference>
<dbReference type="Proteomes" id="UP000736335">
    <property type="component" value="Unassembled WGS sequence"/>
</dbReference>
<feature type="chain" id="PRO_5040251880" evidence="1">
    <location>
        <begin position="21"/>
        <end position="174"/>
    </location>
</feature>
<name>A0A9P6H8L0_9AGAM</name>
<organism evidence="2 3">
    <name type="scientific">Thelephora terrestris</name>
    <dbReference type="NCBI Taxonomy" id="56493"/>
    <lineage>
        <taxon>Eukaryota</taxon>
        <taxon>Fungi</taxon>
        <taxon>Dikarya</taxon>
        <taxon>Basidiomycota</taxon>
        <taxon>Agaricomycotina</taxon>
        <taxon>Agaricomycetes</taxon>
        <taxon>Thelephorales</taxon>
        <taxon>Thelephoraceae</taxon>
        <taxon>Thelephora</taxon>
    </lineage>
</organism>
<reference evidence="2" key="2">
    <citation type="submission" date="2020-11" db="EMBL/GenBank/DDBJ databases">
        <authorList>
            <consortium name="DOE Joint Genome Institute"/>
            <person name="Kuo A."/>
            <person name="Miyauchi S."/>
            <person name="Kiss E."/>
            <person name="Drula E."/>
            <person name="Kohler A."/>
            <person name="Sanchez-Garcia M."/>
            <person name="Andreopoulos B."/>
            <person name="Barry K.W."/>
            <person name="Bonito G."/>
            <person name="Buee M."/>
            <person name="Carver A."/>
            <person name="Chen C."/>
            <person name="Cichocki N."/>
            <person name="Clum A."/>
            <person name="Culley D."/>
            <person name="Crous P.W."/>
            <person name="Fauchery L."/>
            <person name="Girlanda M."/>
            <person name="Hayes R."/>
            <person name="Keri Z."/>
            <person name="Labutti K."/>
            <person name="Lipzen A."/>
            <person name="Lombard V."/>
            <person name="Magnuson J."/>
            <person name="Maillard F."/>
            <person name="Morin E."/>
            <person name="Murat C."/>
            <person name="Nolan M."/>
            <person name="Ohm R."/>
            <person name="Pangilinan J."/>
            <person name="Pereira M."/>
            <person name="Perotto S."/>
            <person name="Peter M."/>
            <person name="Riley R."/>
            <person name="Sitrit Y."/>
            <person name="Stielow B."/>
            <person name="Szollosi G."/>
            <person name="Zifcakova L."/>
            <person name="Stursova M."/>
            <person name="Spatafora J.W."/>
            <person name="Tedersoo L."/>
            <person name="Vaario L.-M."/>
            <person name="Yamada A."/>
            <person name="Yan M."/>
            <person name="Wang P."/>
            <person name="Xu J."/>
            <person name="Bruns T."/>
            <person name="Baldrian P."/>
            <person name="Vilgalys R."/>
            <person name="Henrissat B."/>
            <person name="Grigoriev I.V."/>
            <person name="Hibbett D."/>
            <person name="Nagy L.G."/>
            <person name="Martin F.M."/>
        </authorList>
    </citation>
    <scope>NUCLEOTIDE SEQUENCE</scope>
    <source>
        <strain evidence="2">UH-Tt-Lm1</strain>
    </source>
</reference>
<protein>
    <submittedName>
        <fullName evidence="2">Uncharacterized protein</fullName>
    </submittedName>
</protein>
<evidence type="ECO:0000256" key="1">
    <source>
        <dbReference type="SAM" id="SignalP"/>
    </source>
</evidence>
<gene>
    <name evidence="2" type="ORF">BJ322DRAFT_244809</name>
</gene>
<feature type="signal peptide" evidence="1">
    <location>
        <begin position="1"/>
        <end position="20"/>
    </location>
</feature>
<proteinExistence type="predicted"/>
<sequence>MTFLSDLLSLLLFRSPTVVPLIPYLPRSSLSKLFPVRLSSTITLPCLPFLPHLRLPTPVFRFAPCFRSHCPPSDTPPHHAQPPMDDTRQIASLILPWLLPSLPHTSSISFTTPFLGRLMAFFFVTSQRRRYWFICCCLFGFENHRPEYLRSVSRDPPVLNVGIYCLSFVTLSGF</sequence>
<reference evidence="2" key="1">
    <citation type="journal article" date="2020" name="Nat. Commun.">
        <title>Large-scale genome sequencing of mycorrhizal fungi provides insights into the early evolution of symbiotic traits.</title>
        <authorList>
            <person name="Miyauchi S."/>
            <person name="Kiss E."/>
            <person name="Kuo A."/>
            <person name="Drula E."/>
            <person name="Kohler A."/>
            <person name="Sanchez-Garcia M."/>
            <person name="Morin E."/>
            <person name="Andreopoulos B."/>
            <person name="Barry K.W."/>
            <person name="Bonito G."/>
            <person name="Buee M."/>
            <person name="Carver A."/>
            <person name="Chen C."/>
            <person name="Cichocki N."/>
            <person name="Clum A."/>
            <person name="Culley D."/>
            <person name="Crous P.W."/>
            <person name="Fauchery L."/>
            <person name="Girlanda M."/>
            <person name="Hayes R.D."/>
            <person name="Keri Z."/>
            <person name="LaButti K."/>
            <person name="Lipzen A."/>
            <person name="Lombard V."/>
            <person name="Magnuson J."/>
            <person name="Maillard F."/>
            <person name="Murat C."/>
            <person name="Nolan M."/>
            <person name="Ohm R.A."/>
            <person name="Pangilinan J."/>
            <person name="Pereira M.F."/>
            <person name="Perotto S."/>
            <person name="Peter M."/>
            <person name="Pfister S."/>
            <person name="Riley R."/>
            <person name="Sitrit Y."/>
            <person name="Stielow J.B."/>
            <person name="Szollosi G."/>
            <person name="Zifcakova L."/>
            <person name="Stursova M."/>
            <person name="Spatafora J.W."/>
            <person name="Tedersoo L."/>
            <person name="Vaario L.M."/>
            <person name="Yamada A."/>
            <person name="Yan M."/>
            <person name="Wang P."/>
            <person name="Xu J."/>
            <person name="Bruns T."/>
            <person name="Baldrian P."/>
            <person name="Vilgalys R."/>
            <person name="Dunand C."/>
            <person name="Henrissat B."/>
            <person name="Grigoriev I.V."/>
            <person name="Hibbett D."/>
            <person name="Nagy L.G."/>
            <person name="Martin F.M."/>
        </authorList>
    </citation>
    <scope>NUCLEOTIDE SEQUENCE</scope>
    <source>
        <strain evidence="2">UH-Tt-Lm1</strain>
    </source>
</reference>
<accession>A0A9P6H8L0</accession>
<evidence type="ECO:0000313" key="3">
    <source>
        <dbReference type="Proteomes" id="UP000736335"/>
    </source>
</evidence>
<keyword evidence="3" id="KW-1185">Reference proteome</keyword>
<dbReference type="AlphaFoldDB" id="A0A9P6H8L0"/>